<accession>A0A4Y8SYZ9</accession>
<protein>
    <submittedName>
        <fullName evidence="1">Uncharacterized protein</fullName>
    </submittedName>
</protein>
<organism evidence="1 2">
    <name type="scientific">Bacillus thuringiensis</name>
    <dbReference type="NCBI Taxonomy" id="1428"/>
    <lineage>
        <taxon>Bacteria</taxon>
        <taxon>Bacillati</taxon>
        <taxon>Bacillota</taxon>
        <taxon>Bacilli</taxon>
        <taxon>Bacillales</taxon>
        <taxon>Bacillaceae</taxon>
        <taxon>Bacillus</taxon>
        <taxon>Bacillus cereus group</taxon>
    </lineage>
</organism>
<reference evidence="1 2" key="1">
    <citation type="submission" date="2019-01" db="EMBL/GenBank/DDBJ databases">
        <title>Draft genome sequence of Bacillus sp. DPC6431.</title>
        <authorList>
            <person name="Arbulu S."/>
            <person name="Murphy K."/>
            <person name="O'Sullivan O."/>
            <person name="Rea M.C."/>
            <person name="Hill C."/>
            <person name="Ross R.P."/>
        </authorList>
    </citation>
    <scope>NUCLEOTIDE SEQUENCE [LARGE SCALE GENOMIC DNA]</scope>
    <source>
        <strain evidence="1 2">DPC6431</strain>
    </source>
</reference>
<dbReference type="EMBL" id="SCLP01000012">
    <property type="protein sequence ID" value="TFF44569.1"/>
    <property type="molecule type" value="Genomic_DNA"/>
</dbReference>
<name>A0A4Y8SYZ9_BACTU</name>
<dbReference type="AlphaFoldDB" id="A0A4Y8SYZ9"/>
<sequence length="74" mass="8669">MILLDFEPESYKTPSQKYILQMLPLISVISHKLSESFIFLEDSYYISKSECVIKIERPTKLAGLSYTYKFLILN</sequence>
<comment type="caution">
    <text evidence="1">The sequence shown here is derived from an EMBL/GenBank/DDBJ whole genome shotgun (WGS) entry which is preliminary data.</text>
</comment>
<evidence type="ECO:0000313" key="1">
    <source>
        <dbReference type="EMBL" id="TFF44569.1"/>
    </source>
</evidence>
<evidence type="ECO:0000313" key="2">
    <source>
        <dbReference type="Proteomes" id="UP000297630"/>
    </source>
</evidence>
<dbReference type="Proteomes" id="UP000297630">
    <property type="component" value="Unassembled WGS sequence"/>
</dbReference>
<gene>
    <name evidence="1" type="ORF">EQ803_22615</name>
</gene>
<proteinExistence type="predicted"/>